<keyword evidence="4" id="KW-1185">Reference proteome</keyword>
<dbReference type="SMART" id="SM00327">
    <property type="entry name" value="VWA"/>
    <property type="match status" value="1"/>
</dbReference>
<dbReference type="InterPro" id="IPR028087">
    <property type="entry name" value="Tad_N"/>
</dbReference>
<reference evidence="3 4" key="1">
    <citation type="submission" date="2019-02" db="EMBL/GenBank/DDBJ databases">
        <title>Deep-cultivation of Planctomycetes and their phenomic and genomic characterization uncovers novel biology.</title>
        <authorList>
            <person name="Wiegand S."/>
            <person name="Jogler M."/>
            <person name="Boedeker C."/>
            <person name="Pinto D."/>
            <person name="Vollmers J."/>
            <person name="Rivas-Marin E."/>
            <person name="Kohn T."/>
            <person name="Peeters S.H."/>
            <person name="Heuer A."/>
            <person name="Rast P."/>
            <person name="Oberbeckmann S."/>
            <person name="Bunk B."/>
            <person name="Jeske O."/>
            <person name="Meyerdierks A."/>
            <person name="Storesund J.E."/>
            <person name="Kallscheuer N."/>
            <person name="Luecker S."/>
            <person name="Lage O.M."/>
            <person name="Pohl T."/>
            <person name="Merkel B.J."/>
            <person name="Hornburger P."/>
            <person name="Mueller R.-W."/>
            <person name="Bruemmer F."/>
            <person name="Labrenz M."/>
            <person name="Spormann A.M."/>
            <person name="Op Den Camp H."/>
            <person name="Overmann J."/>
            <person name="Amann R."/>
            <person name="Jetten M.S.M."/>
            <person name="Mascher T."/>
            <person name="Medema M.H."/>
            <person name="Devos D.P."/>
            <person name="Kaster A.-K."/>
            <person name="Ovreas L."/>
            <person name="Rohde M."/>
            <person name="Galperin M.Y."/>
            <person name="Jogler C."/>
        </authorList>
    </citation>
    <scope>NUCLEOTIDE SEQUENCE [LARGE SCALE GENOMIC DNA]</scope>
    <source>
        <strain evidence="3 4">Poly51</strain>
    </source>
</reference>
<organism evidence="3 4">
    <name type="scientific">Rubripirellula tenax</name>
    <dbReference type="NCBI Taxonomy" id="2528015"/>
    <lineage>
        <taxon>Bacteria</taxon>
        <taxon>Pseudomonadati</taxon>
        <taxon>Planctomycetota</taxon>
        <taxon>Planctomycetia</taxon>
        <taxon>Pirellulales</taxon>
        <taxon>Pirellulaceae</taxon>
        <taxon>Rubripirellula</taxon>
    </lineage>
</organism>
<gene>
    <name evidence="3" type="ORF">Poly51_57580</name>
</gene>
<dbReference type="InterPro" id="IPR036465">
    <property type="entry name" value="vWFA_dom_sf"/>
</dbReference>
<name>A0A5C6EBK1_9BACT</name>
<evidence type="ECO:0000256" key="1">
    <source>
        <dbReference type="SAM" id="SignalP"/>
    </source>
</evidence>
<dbReference type="SUPFAM" id="SSF53300">
    <property type="entry name" value="vWA-like"/>
    <property type="match status" value="1"/>
</dbReference>
<proteinExistence type="predicted"/>
<keyword evidence="1" id="KW-0732">Signal</keyword>
<feature type="domain" description="VWFA" evidence="2">
    <location>
        <begin position="149"/>
        <end position="354"/>
    </location>
</feature>
<feature type="chain" id="PRO_5022865033" evidence="1">
    <location>
        <begin position="19"/>
        <end position="360"/>
    </location>
</feature>
<evidence type="ECO:0000313" key="4">
    <source>
        <dbReference type="Proteomes" id="UP000318288"/>
    </source>
</evidence>
<dbReference type="InterPro" id="IPR002035">
    <property type="entry name" value="VWF_A"/>
</dbReference>
<comment type="caution">
    <text evidence="3">The sequence shown here is derived from an EMBL/GenBank/DDBJ whole genome shotgun (WGS) entry which is preliminary data.</text>
</comment>
<dbReference type="AlphaFoldDB" id="A0A5C6EBK1"/>
<dbReference type="Gene3D" id="3.40.50.410">
    <property type="entry name" value="von Willebrand factor, type A domain"/>
    <property type="match status" value="1"/>
</dbReference>
<dbReference type="Pfam" id="PF00092">
    <property type="entry name" value="VWA"/>
    <property type="match status" value="1"/>
</dbReference>
<dbReference type="Proteomes" id="UP000318288">
    <property type="component" value="Unassembled WGS sequence"/>
</dbReference>
<dbReference type="Pfam" id="PF13400">
    <property type="entry name" value="Tad"/>
    <property type="match status" value="1"/>
</dbReference>
<evidence type="ECO:0000259" key="2">
    <source>
        <dbReference type="PROSITE" id="PS50234"/>
    </source>
</evidence>
<evidence type="ECO:0000313" key="3">
    <source>
        <dbReference type="EMBL" id="TWU46362.1"/>
    </source>
</evidence>
<sequence length="360" mass="38044" precursor="true">MVLICVLLPVLFILSAFAINVAHMESVNTEVQIAVDSAARAAGRTYALTGDEAETLLAAQEAATRNPIGSFVVPIAASDLEFGTSLRTYANDPYTFTPTTSGVTNSIRLSTTSFAGGSGAGVPPVFPFFAGLFDVRPLRSATSTQGVIDCVLVVDRSGSMAYSSSEVAAYPPAPSSAPPGWDFGDPVPPNARWLDLIAAVKAFNDELNDSPQEEQLALSIYNTNKSTPQRLTTDYTKVIEKLDEVSVNFVAGGTAIGWGIYEGLWAVTDAAFARPHASKVMIVLTDGVQNYGTAPKWAAKEAATKGVTVFTVTFSDEAAQAAMQEVAEIGGGEHFHAVTAAQLKIAFQDIARRLPTLLTQ</sequence>
<dbReference type="CDD" id="cd00198">
    <property type="entry name" value="vWFA"/>
    <property type="match status" value="1"/>
</dbReference>
<feature type="signal peptide" evidence="1">
    <location>
        <begin position="1"/>
        <end position="18"/>
    </location>
</feature>
<dbReference type="PROSITE" id="PS50234">
    <property type="entry name" value="VWFA"/>
    <property type="match status" value="1"/>
</dbReference>
<accession>A0A5C6EBK1</accession>
<protein>
    <submittedName>
        <fullName evidence="3">von Willebrand factor type A domain protein</fullName>
    </submittedName>
</protein>
<dbReference type="EMBL" id="SJPW01000008">
    <property type="protein sequence ID" value="TWU46362.1"/>
    <property type="molecule type" value="Genomic_DNA"/>
</dbReference>